<feature type="compositionally biased region" description="Basic and acidic residues" evidence="1">
    <location>
        <begin position="43"/>
        <end position="52"/>
    </location>
</feature>
<protein>
    <submittedName>
        <fullName evidence="2">Uncharacterized protein</fullName>
    </submittedName>
</protein>
<keyword evidence="3" id="KW-1185">Reference proteome</keyword>
<proteinExistence type="predicted"/>
<feature type="region of interest" description="Disordered" evidence="1">
    <location>
        <begin position="42"/>
        <end position="80"/>
    </location>
</feature>
<dbReference type="EMBL" id="KE344931">
    <property type="protein sequence ID" value="EXB87091.1"/>
    <property type="molecule type" value="Genomic_DNA"/>
</dbReference>
<dbReference type="AlphaFoldDB" id="W9S3K2"/>
<organism evidence="2 3">
    <name type="scientific">Morus notabilis</name>
    <dbReference type="NCBI Taxonomy" id="981085"/>
    <lineage>
        <taxon>Eukaryota</taxon>
        <taxon>Viridiplantae</taxon>
        <taxon>Streptophyta</taxon>
        <taxon>Embryophyta</taxon>
        <taxon>Tracheophyta</taxon>
        <taxon>Spermatophyta</taxon>
        <taxon>Magnoliopsida</taxon>
        <taxon>eudicotyledons</taxon>
        <taxon>Gunneridae</taxon>
        <taxon>Pentapetalae</taxon>
        <taxon>rosids</taxon>
        <taxon>fabids</taxon>
        <taxon>Rosales</taxon>
        <taxon>Moraceae</taxon>
        <taxon>Moreae</taxon>
        <taxon>Morus</taxon>
    </lineage>
</organism>
<sequence length="98" mass="11061">MSACGNGRDDVQTKFSLTAPYFFKIIPEETLRDNKLGKISRRVRNEESRSNDVNKSGKPKRRDSTVQIRPFKTKNNAADMMSSTDATVVLLEKPPLSE</sequence>
<evidence type="ECO:0000313" key="2">
    <source>
        <dbReference type="EMBL" id="EXB87091.1"/>
    </source>
</evidence>
<name>W9S3K2_9ROSA</name>
<reference evidence="3" key="1">
    <citation type="submission" date="2013-01" db="EMBL/GenBank/DDBJ databases">
        <title>Draft Genome Sequence of a Mulberry Tree, Morus notabilis C.K. Schneid.</title>
        <authorList>
            <person name="He N."/>
            <person name="Zhao S."/>
        </authorList>
    </citation>
    <scope>NUCLEOTIDE SEQUENCE</scope>
</reference>
<dbReference type="Proteomes" id="UP000030645">
    <property type="component" value="Unassembled WGS sequence"/>
</dbReference>
<accession>W9S3K2</accession>
<evidence type="ECO:0000313" key="3">
    <source>
        <dbReference type="Proteomes" id="UP000030645"/>
    </source>
</evidence>
<gene>
    <name evidence="2" type="ORF">L484_010073</name>
</gene>
<evidence type="ECO:0000256" key="1">
    <source>
        <dbReference type="SAM" id="MobiDB-lite"/>
    </source>
</evidence>